<evidence type="ECO:0000313" key="2">
    <source>
        <dbReference type="Proteomes" id="UP000502415"/>
    </source>
</evidence>
<dbReference type="Proteomes" id="UP000502415">
    <property type="component" value="Chromosome"/>
</dbReference>
<accession>A0A7Z2VWT2</accession>
<dbReference type="AlphaFoldDB" id="A0A7Z2VWT2"/>
<gene>
    <name evidence="1" type="ORF">HH212_10385</name>
</gene>
<protein>
    <submittedName>
        <fullName evidence="1">Uncharacterized protein</fullName>
    </submittedName>
</protein>
<organism evidence="1 2">
    <name type="scientific">Massilia forsythiae</name>
    <dbReference type="NCBI Taxonomy" id="2728020"/>
    <lineage>
        <taxon>Bacteria</taxon>
        <taxon>Pseudomonadati</taxon>
        <taxon>Pseudomonadota</taxon>
        <taxon>Betaproteobacteria</taxon>
        <taxon>Burkholderiales</taxon>
        <taxon>Oxalobacteraceae</taxon>
        <taxon>Telluria group</taxon>
        <taxon>Massilia</taxon>
    </lineage>
</organism>
<dbReference type="KEGG" id="mfy:HH212_10385"/>
<reference evidence="1 2" key="1">
    <citation type="submission" date="2020-04" db="EMBL/GenBank/DDBJ databases">
        <title>Genome sequencing of novel species.</title>
        <authorList>
            <person name="Heo J."/>
            <person name="Kim S.-J."/>
            <person name="Kim J.-S."/>
            <person name="Hong S.-B."/>
            <person name="Kwon S.-W."/>
        </authorList>
    </citation>
    <scope>NUCLEOTIDE SEQUENCE [LARGE SCALE GENOMIC DNA]</scope>
    <source>
        <strain evidence="1 2">GN2-R2</strain>
    </source>
</reference>
<name>A0A7Z2VWT2_9BURK</name>
<dbReference type="RefSeq" id="WP_170202412.1">
    <property type="nucleotide sequence ID" value="NZ_CP051685.1"/>
</dbReference>
<dbReference type="EMBL" id="CP051685">
    <property type="protein sequence ID" value="QJE00380.1"/>
    <property type="molecule type" value="Genomic_DNA"/>
</dbReference>
<evidence type="ECO:0000313" key="1">
    <source>
        <dbReference type="EMBL" id="QJE00380.1"/>
    </source>
</evidence>
<sequence>MKFFTKEFWASTRDGEDAEQGENPAGSRGKVLRAYHAQLEAMRPRLPEHVFAFFERVDIYEGELLRLDIADGSRPAPLGQPPRPWVAPGNHPVRVALDILDVYDQLVWTLRYRTVRRILVDFPAEPPLLYRDGEGFGDLGYHELTDAGDGFFRHEILYASGATVLVEFREVEVHSHARG</sequence>
<proteinExistence type="predicted"/>
<keyword evidence="2" id="KW-1185">Reference proteome</keyword>